<dbReference type="PANTHER" id="PTHR43272">
    <property type="entry name" value="LONG-CHAIN-FATTY-ACID--COA LIGASE"/>
    <property type="match status" value="1"/>
</dbReference>
<dbReference type="Pfam" id="PF00501">
    <property type="entry name" value="AMP-binding"/>
    <property type="match status" value="1"/>
</dbReference>
<dbReference type="Proteomes" id="UP000235388">
    <property type="component" value="Unassembled WGS sequence"/>
</dbReference>
<name>A0A2N5UVV6_9BASI</name>
<accession>A0A2N5UVV6</accession>
<dbReference type="GO" id="GO:0005783">
    <property type="term" value="C:endoplasmic reticulum"/>
    <property type="evidence" value="ECO:0007669"/>
    <property type="project" value="TreeGrafter"/>
</dbReference>
<evidence type="ECO:0000256" key="1">
    <source>
        <dbReference type="ARBA" id="ARBA00022741"/>
    </source>
</evidence>
<dbReference type="InterPro" id="IPR020845">
    <property type="entry name" value="AMP-binding_CS"/>
</dbReference>
<dbReference type="InterPro" id="IPR042099">
    <property type="entry name" value="ANL_N_sf"/>
</dbReference>
<organism evidence="5 6">
    <name type="scientific">Puccinia coronata f. sp. avenae</name>
    <dbReference type="NCBI Taxonomy" id="200324"/>
    <lineage>
        <taxon>Eukaryota</taxon>
        <taxon>Fungi</taxon>
        <taxon>Dikarya</taxon>
        <taxon>Basidiomycota</taxon>
        <taxon>Pucciniomycotina</taxon>
        <taxon>Pucciniomycetes</taxon>
        <taxon>Pucciniales</taxon>
        <taxon>Pucciniaceae</taxon>
        <taxon>Puccinia</taxon>
    </lineage>
</organism>
<evidence type="ECO:0000256" key="3">
    <source>
        <dbReference type="SAM" id="MobiDB-lite"/>
    </source>
</evidence>
<keyword evidence="1" id="KW-0547">Nucleotide-binding</keyword>
<dbReference type="OrthoDB" id="2498712at2759"/>
<reference evidence="5 6" key="1">
    <citation type="submission" date="2017-11" db="EMBL/GenBank/DDBJ databases">
        <title>De novo assembly and phasing of dikaryotic genomes from two isolates of Puccinia coronata f. sp. avenae, the causal agent of oat crown rust.</title>
        <authorList>
            <person name="Miller M.E."/>
            <person name="Zhang Y."/>
            <person name="Omidvar V."/>
            <person name="Sperschneider J."/>
            <person name="Schwessinger B."/>
            <person name="Raley C."/>
            <person name="Palmer J.M."/>
            <person name="Garnica D."/>
            <person name="Upadhyaya N."/>
            <person name="Rathjen J."/>
            <person name="Taylor J.M."/>
            <person name="Park R.F."/>
            <person name="Dodds P.N."/>
            <person name="Hirsch C.D."/>
            <person name="Kianian S.F."/>
            <person name="Figueroa M."/>
        </authorList>
    </citation>
    <scope>NUCLEOTIDE SEQUENCE [LARGE SCALE GENOMIC DNA]</scope>
    <source>
        <strain evidence="5">12NC29</strain>
    </source>
</reference>
<feature type="compositionally biased region" description="Basic and acidic residues" evidence="3">
    <location>
        <begin position="182"/>
        <end position="192"/>
    </location>
</feature>
<dbReference type="AlphaFoldDB" id="A0A2N5UVV6"/>
<keyword evidence="2" id="KW-0067">ATP-binding</keyword>
<protein>
    <recommendedName>
        <fullName evidence="4">AMP-dependent synthetase/ligase domain-containing protein</fullName>
    </recommendedName>
</protein>
<feature type="compositionally biased region" description="Low complexity" evidence="3">
    <location>
        <begin position="793"/>
        <end position="803"/>
    </location>
</feature>
<feature type="compositionally biased region" description="Polar residues" evidence="3">
    <location>
        <begin position="168"/>
        <end position="181"/>
    </location>
</feature>
<feature type="region of interest" description="Disordered" evidence="3">
    <location>
        <begin position="772"/>
        <end position="807"/>
    </location>
</feature>
<evidence type="ECO:0000256" key="2">
    <source>
        <dbReference type="ARBA" id="ARBA00022840"/>
    </source>
</evidence>
<comment type="caution">
    <text evidence="5">The sequence shown here is derived from an EMBL/GenBank/DDBJ whole genome shotgun (WGS) entry which is preliminary data.</text>
</comment>
<dbReference type="PANTHER" id="PTHR43272:SF33">
    <property type="entry name" value="AMP-BINDING DOMAIN-CONTAINING PROTEIN-RELATED"/>
    <property type="match status" value="1"/>
</dbReference>
<feature type="compositionally biased region" description="Basic and acidic residues" evidence="3">
    <location>
        <begin position="873"/>
        <end position="884"/>
    </location>
</feature>
<evidence type="ECO:0000259" key="4">
    <source>
        <dbReference type="Pfam" id="PF00501"/>
    </source>
</evidence>
<feature type="compositionally biased region" description="Basic residues" evidence="3">
    <location>
        <begin position="193"/>
        <end position="202"/>
    </location>
</feature>
<dbReference type="EMBL" id="PGCJ01000164">
    <property type="protein sequence ID" value="PLW41890.1"/>
    <property type="molecule type" value="Genomic_DNA"/>
</dbReference>
<sequence>MAHPSPPHQTLADSDCSTLWESFLKGYSLAGGSSPCIGTRLTWDCSSQPIQPRPDYQWLSYAQVLAKIRDLSGGFVELLRPSHTLPSPSSSSAAPPDGEVVLDRPRPFLNMQPIGNSITVVSINDQLPAQTASAIIHDTHPRAIILSTHNFNRLATFLVHQRRYQITNSRADSSDLQSSRADSLHSDIDKLSLKSRKKRHPMSRPGQPCRILEGPQHLTGTNPWPRHSLMASPCTSSSSAHPSPIRLSAFPEPVYIIIDPLQLSSHTRLDALHLGLTFYSLEEVARIGHSHILSSLPVDAPDLTLEPQKVIQAEKLNHLRPGSRTVAGIVYSSGTTGNPKPCVLTHGNFAANLAAFNRLVEQGQLRNLHTQELVQFSYLPLHHIYEKMTQAWVLYQGGSIGFSSLESLRILEDISVLEPTFLATTPSFLTHQILDRRLQFLDHFSSFKSPIETYLLNKAIDQKLKMLKAGFGEHIWLWDRFVLGYLRDQLGGRLKWIVSGTSPLSKHVAELLSVSLSVKISEGYGLTETCGAACFTVEDGSNTFVVGHVGPPLPCCEVKLEKVEGLVPTQDSPFEEGRVYIRGPNVFAGYLVPRTATSEERIESAVDAEGWLATGDIGYMDDSGRLHLVDRLLTTVEGSVRIGTLLGQQIHNQFNLVDLDKIEQRLLAAVPEVAQVFVSGRVAKTHAEVGIGQVGDLVGFVVVHTRAFVRWIAHHHLLPDPNNQVLLRPPDLEHDDNDNDGGGHRWLSLFSAGEEWEIVQQLQPGLTHPPLVPQHAISDNHISDNFHPPLPSIPSTRSRPSSRSESECPIDLDAMCKDPQVTKCFLNYLTQKGQSAGLKLYEMPKTLYMSTKEFKAAGHDDENEQDSLSGMDSKGKSVDTEHAVDPPPSTYSPSWLAFQYTSSSSSCPPFVY</sequence>
<feature type="region of interest" description="Disordered" evidence="3">
    <location>
        <begin position="168"/>
        <end position="216"/>
    </location>
</feature>
<evidence type="ECO:0000313" key="5">
    <source>
        <dbReference type="EMBL" id="PLW41890.1"/>
    </source>
</evidence>
<feature type="region of interest" description="Disordered" evidence="3">
    <location>
        <begin position="856"/>
        <end position="893"/>
    </location>
</feature>
<dbReference type="GO" id="GO:0004467">
    <property type="term" value="F:long-chain fatty acid-CoA ligase activity"/>
    <property type="evidence" value="ECO:0007669"/>
    <property type="project" value="TreeGrafter"/>
</dbReference>
<gene>
    <name evidence="5" type="ORF">PCANC_11058</name>
</gene>
<keyword evidence="6" id="KW-1185">Reference proteome</keyword>
<feature type="domain" description="AMP-dependent synthetase/ligase" evidence="4">
    <location>
        <begin position="292"/>
        <end position="591"/>
    </location>
</feature>
<proteinExistence type="predicted"/>
<dbReference type="STRING" id="200324.A0A2N5UVV6"/>
<dbReference type="GO" id="GO:0016020">
    <property type="term" value="C:membrane"/>
    <property type="evidence" value="ECO:0007669"/>
    <property type="project" value="TreeGrafter"/>
</dbReference>
<dbReference type="PROSITE" id="PS00455">
    <property type="entry name" value="AMP_BINDING"/>
    <property type="match status" value="1"/>
</dbReference>
<dbReference type="SUPFAM" id="SSF56801">
    <property type="entry name" value="Acetyl-CoA synthetase-like"/>
    <property type="match status" value="1"/>
</dbReference>
<dbReference type="Gene3D" id="3.40.50.12780">
    <property type="entry name" value="N-terminal domain of ligase-like"/>
    <property type="match status" value="1"/>
</dbReference>
<dbReference type="InterPro" id="IPR000873">
    <property type="entry name" value="AMP-dep_synth/lig_dom"/>
</dbReference>
<evidence type="ECO:0000313" key="6">
    <source>
        <dbReference type="Proteomes" id="UP000235388"/>
    </source>
</evidence>
<dbReference type="GO" id="GO:0005524">
    <property type="term" value="F:ATP binding"/>
    <property type="evidence" value="ECO:0007669"/>
    <property type="project" value="UniProtKB-KW"/>
</dbReference>